<dbReference type="Gene3D" id="3.90.1200.10">
    <property type="match status" value="1"/>
</dbReference>
<dbReference type="Pfam" id="PF07914">
    <property type="entry name" value="DUF1679"/>
    <property type="match status" value="1"/>
</dbReference>
<dbReference type="AlphaFoldDB" id="A0A1I7SGI6"/>
<dbReference type="PANTHER" id="PTHR23020">
    <property type="entry name" value="UNCHARACTERIZED NUCLEAR HORMONE RECEPTOR-RELATED"/>
    <property type="match status" value="1"/>
</dbReference>
<reference evidence="3" key="1">
    <citation type="submission" date="2016-11" db="UniProtKB">
        <authorList>
            <consortium name="WormBaseParasite"/>
        </authorList>
    </citation>
    <scope>IDENTIFICATION</scope>
</reference>
<sequence>MVKMVKGGLTEDYVLSLLRRSSHFAELEKEKRVEKTSVNPLSPEELGYLSVIYHCIVHFHDGSDFSFILKMPSLQRFTEGVDSDSHDDSADLLFSCHNRECQLYALLSDLDVLTPKLYGFKTVENRVKDTGYILMENFIGKAVVLGAMGHATSKQILNVASHLGKFRAEIEKLPKEEWSSLCDPFRLEIDLLTAMMGPNIAQLLEYDYDTFHPLVQKLKPFSCQPFYEYLLKGRAVELGVESLVHSDTHGGNLMFKTSPDGSISNELATFLDWQSGFSGNSLFDLARFSVVSADVDVRRGVEDEAVQIYYENYAKHAKNPNPKFTKAVCQELYDLGVLMEAIEWQILFGVFACKPNGQKERSFEASRAQMALRAKLCMEDGIRLIEKYRAHEILEKLQK</sequence>
<feature type="domain" description="CHK kinase-like" evidence="1">
    <location>
        <begin position="133"/>
        <end position="319"/>
    </location>
</feature>
<dbReference type="InterPro" id="IPR011009">
    <property type="entry name" value="Kinase-like_dom_sf"/>
</dbReference>
<name>A0A1I7SGI6_BURXY</name>
<accession>A0A1I7SGI6</accession>
<dbReference type="InterPro" id="IPR012877">
    <property type="entry name" value="Dhs-27"/>
</dbReference>
<evidence type="ECO:0000259" key="1">
    <source>
        <dbReference type="SMART" id="SM00587"/>
    </source>
</evidence>
<organism evidence="2 3">
    <name type="scientific">Bursaphelenchus xylophilus</name>
    <name type="common">Pinewood nematode worm</name>
    <name type="synonym">Aphelenchoides xylophilus</name>
    <dbReference type="NCBI Taxonomy" id="6326"/>
    <lineage>
        <taxon>Eukaryota</taxon>
        <taxon>Metazoa</taxon>
        <taxon>Ecdysozoa</taxon>
        <taxon>Nematoda</taxon>
        <taxon>Chromadorea</taxon>
        <taxon>Rhabditida</taxon>
        <taxon>Tylenchina</taxon>
        <taxon>Tylenchomorpha</taxon>
        <taxon>Aphelenchoidea</taxon>
        <taxon>Aphelenchoididae</taxon>
        <taxon>Bursaphelenchus</taxon>
    </lineage>
</organism>
<dbReference type="SUPFAM" id="SSF56112">
    <property type="entry name" value="Protein kinase-like (PK-like)"/>
    <property type="match status" value="1"/>
</dbReference>
<dbReference type="InterPro" id="IPR052961">
    <property type="entry name" value="Oxido-Kinase-like_Enzymes"/>
</dbReference>
<dbReference type="Proteomes" id="UP000095284">
    <property type="component" value="Unplaced"/>
</dbReference>
<proteinExistence type="predicted"/>
<dbReference type="PANTHER" id="PTHR23020:SF41">
    <property type="entry name" value="AMINOGLYCOSIDE PHOSPHOTRANSFERASE DOMAIN-CONTAINING PROTEIN"/>
    <property type="match status" value="1"/>
</dbReference>
<evidence type="ECO:0000313" key="2">
    <source>
        <dbReference type="Proteomes" id="UP000095284"/>
    </source>
</evidence>
<dbReference type="WBParaSite" id="BXY_1215100.1">
    <property type="protein sequence ID" value="BXY_1215100.1"/>
    <property type="gene ID" value="BXY_1215100"/>
</dbReference>
<dbReference type="InterPro" id="IPR015897">
    <property type="entry name" value="CHK_kinase-like"/>
</dbReference>
<protein>
    <submittedName>
        <fullName evidence="3">CHK domain-containing protein</fullName>
    </submittedName>
</protein>
<dbReference type="SMART" id="SM00587">
    <property type="entry name" value="CHK"/>
    <property type="match status" value="1"/>
</dbReference>
<evidence type="ECO:0000313" key="3">
    <source>
        <dbReference type="WBParaSite" id="BXY_1215100.1"/>
    </source>
</evidence>